<organism evidence="1 2">
    <name type="scientific">Bacteroides cellulosilyticus DSM 14838</name>
    <dbReference type="NCBI Taxonomy" id="537012"/>
    <lineage>
        <taxon>Bacteria</taxon>
        <taxon>Pseudomonadati</taxon>
        <taxon>Bacteroidota</taxon>
        <taxon>Bacteroidia</taxon>
        <taxon>Bacteroidales</taxon>
        <taxon>Bacteroidaceae</taxon>
        <taxon>Bacteroides</taxon>
    </lineage>
</organism>
<dbReference type="EMBL" id="ACCH01000172">
    <property type="protein sequence ID" value="EEF90062.1"/>
    <property type="molecule type" value="Genomic_DNA"/>
</dbReference>
<protein>
    <submittedName>
        <fullName evidence="1">Uncharacterized protein</fullName>
    </submittedName>
</protein>
<evidence type="ECO:0000313" key="1">
    <source>
        <dbReference type="EMBL" id="EEF90062.1"/>
    </source>
</evidence>
<evidence type="ECO:0000313" key="2">
    <source>
        <dbReference type="Proteomes" id="UP000003711"/>
    </source>
</evidence>
<dbReference type="HOGENOM" id="CLU_823001_0_0_10"/>
<reference evidence="1 2" key="2">
    <citation type="submission" date="2009-01" db="EMBL/GenBank/DDBJ databases">
        <title>Draft genome sequence of Bacteroides cellulosilyticus (DSM 14838).</title>
        <authorList>
            <person name="Sudarsanam P."/>
            <person name="Ley R."/>
            <person name="Guruge J."/>
            <person name="Turnbaugh P.J."/>
            <person name="Mahowald M."/>
            <person name="Liep D."/>
            <person name="Gordon J."/>
        </authorList>
    </citation>
    <scope>NUCLEOTIDE SEQUENCE [LARGE SCALE GENOMIC DNA]</scope>
    <source>
        <strain evidence="1 2">DSM 14838</strain>
    </source>
</reference>
<comment type="caution">
    <text evidence="1">The sequence shown here is derived from an EMBL/GenBank/DDBJ whole genome shotgun (WGS) entry which is preliminary data.</text>
</comment>
<accession>E2NDF0</accession>
<dbReference type="Proteomes" id="UP000003711">
    <property type="component" value="Unassembled WGS sequence"/>
</dbReference>
<dbReference type="AlphaFoldDB" id="E2NDF0"/>
<reference evidence="1 2" key="1">
    <citation type="submission" date="2008-12" db="EMBL/GenBank/DDBJ databases">
        <authorList>
            <person name="Fulton L."/>
            <person name="Clifton S."/>
            <person name="Fulton B."/>
            <person name="Xu J."/>
            <person name="Minx P."/>
            <person name="Pepin K.H."/>
            <person name="Johnson M."/>
            <person name="Bhonagiri V."/>
            <person name="Nash W.E."/>
            <person name="Mardis E.R."/>
            <person name="Wilson R.K."/>
        </authorList>
    </citation>
    <scope>NUCLEOTIDE SEQUENCE [LARGE SCALE GENOMIC DNA]</scope>
    <source>
        <strain evidence="1 2">DSM 14838</strain>
    </source>
</reference>
<name>E2NDF0_9BACE</name>
<gene>
    <name evidence="1" type="ORF">BACCELL_02309</name>
</gene>
<proteinExistence type="predicted"/>
<sequence length="337" mass="39275">MTSYTLPIPELKRLEPILEELFGYRRAMFENELLNVYRTKYPNGISKEVANNYMIACPFLNEIAVDNGAFDYHRYAPRPASTSMELDVKSFIMDTEHEITIVLSNDTILKQLDKLLQDYGEKDSSETIRTTLLIVAAIYDKHVKEELYTEITMSENTLPYLQQVRPEMLKLFELLNTKRYSPSKKKELRVFNPITIDNGVKKITLDNSCHWLTDLLDDYLQIYLGVKSLEEAQAELKEVYAEKKGRKASNVACNLIMYGTFHLLQKYSSLKTKSEQIRMTLDYMKLLFEEGSYNVDENSTNAAIAYLVKQGYKPQWKPKQTEDYNFSPNNQSTEYLW</sequence>